<keyword evidence="5 6" id="KW-0472">Membrane</keyword>
<feature type="domain" description="Major facilitator superfamily (MFS) profile" evidence="7">
    <location>
        <begin position="1"/>
        <end position="491"/>
    </location>
</feature>
<dbReference type="GO" id="GO:0012505">
    <property type="term" value="C:endomembrane system"/>
    <property type="evidence" value="ECO:0007669"/>
    <property type="project" value="UniProtKB-SubCell"/>
</dbReference>
<dbReference type="PANTHER" id="PTHR23501">
    <property type="entry name" value="MAJOR FACILITATOR SUPERFAMILY"/>
    <property type="match status" value="1"/>
</dbReference>
<evidence type="ECO:0000256" key="4">
    <source>
        <dbReference type="ARBA" id="ARBA00022989"/>
    </source>
</evidence>
<dbReference type="InterPro" id="IPR020846">
    <property type="entry name" value="MFS_dom"/>
</dbReference>
<feature type="non-terminal residue" evidence="8">
    <location>
        <position position="498"/>
    </location>
</feature>
<name>A0A4Y7QHZ7_9AGAM</name>
<evidence type="ECO:0000313" key="8">
    <source>
        <dbReference type="EMBL" id="TDL26480.1"/>
    </source>
</evidence>
<feature type="transmembrane region" description="Helical" evidence="6">
    <location>
        <begin position="94"/>
        <end position="114"/>
    </location>
</feature>
<reference evidence="8 9" key="1">
    <citation type="submission" date="2018-06" db="EMBL/GenBank/DDBJ databases">
        <title>A transcriptomic atlas of mushroom development highlights an independent origin of complex multicellularity.</title>
        <authorList>
            <consortium name="DOE Joint Genome Institute"/>
            <person name="Krizsan K."/>
            <person name="Almasi E."/>
            <person name="Merenyi Z."/>
            <person name="Sahu N."/>
            <person name="Viragh M."/>
            <person name="Koszo T."/>
            <person name="Mondo S."/>
            <person name="Kiss B."/>
            <person name="Balint B."/>
            <person name="Kues U."/>
            <person name="Barry K."/>
            <person name="Hegedus J.C."/>
            <person name="Henrissat B."/>
            <person name="Johnson J."/>
            <person name="Lipzen A."/>
            <person name="Ohm R."/>
            <person name="Nagy I."/>
            <person name="Pangilinan J."/>
            <person name="Yan J."/>
            <person name="Xiong Y."/>
            <person name="Grigoriev I.V."/>
            <person name="Hibbett D.S."/>
            <person name="Nagy L.G."/>
        </authorList>
    </citation>
    <scope>NUCLEOTIDE SEQUENCE [LARGE SCALE GENOMIC DNA]</scope>
    <source>
        <strain evidence="8 9">SZMC22713</strain>
    </source>
</reference>
<dbReference type="VEuPathDB" id="FungiDB:BD410DRAFT_741804"/>
<feature type="transmembrane region" description="Helical" evidence="6">
    <location>
        <begin position="354"/>
        <end position="372"/>
    </location>
</feature>
<keyword evidence="9" id="KW-1185">Reference proteome</keyword>
<feature type="transmembrane region" description="Helical" evidence="6">
    <location>
        <begin position="226"/>
        <end position="245"/>
    </location>
</feature>
<dbReference type="AlphaFoldDB" id="A0A4Y7QHZ7"/>
<feature type="transmembrane region" description="Helical" evidence="6">
    <location>
        <begin position="257"/>
        <end position="283"/>
    </location>
</feature>
<sequence length="498" mass="53391">MASLWIGNFAAYFNETTATTAQHAIGLKFNDLPNQNWIATAYLLGFTVTQTLLGKFSDIFGRAGVFNGTLLIFAVGTLWAGLAQSMNSLIGARVLQGIGAAGRQTVGIIVIIDLTTPDSRGMWLGLYNLSLSLGLAVGPILGAVISTDSTWRWLFWMTLMLIGVTFVIGVTSMRYPVPHRQQSVGIIAQLKEVDFIGSILAVAISSLICVAIEMGNKEFPWKSAPIIALFVVGGALIPVFVLYELRIAKHPVVDIRLFAISNIPIACLINFLTGASYFGAIFFLPRYFIDIKDSSLVRSGVQMFGLIFGLGVSSVLGANAISKTGQVRAVGAFGAIMYAVGGGVMLTVGRDTPSARVIGFSLLMGLGSGILYQPALIVGPMSVKPHQIAGISGFLAFLRTLGGTFATALLTAIFETRFTAELHGKIPDSLVSQGLQLADQHAQYPQYNDLILQALVKGFHVGTIPSVVFGVVYMLGVVSLRNIDFVPHWRKKRIAAKQ</sequence>
<evidence type="ECO:0000256" key="1">
    <source>
        <dbReference type="ARBA" id="ARBA00004127"/>
    </source>
</evidence>
<dbReference type="Proteomes" id="UP000294933">
    <property type="component" value="Unassembled WGS sequence"/>
</dbReference>
<gene>
    <name evidence="8" type="ORF">BD410DRAFT_741804</name>
</gene>
<dbReference type="Pfam" id="PF07690">
    <property type="entry name" value="MFS_1"/>
    <property type="match status" value="1"/>
</dbReference>
<evidence type="ECO:0000256" key="6">
    <source>
        <dbReference type="SAM" id="Phobius"/>
    </source>
</evidence>
<dbReference type="PANTHER" id="PTHR23501:SF191">
    <property type="entry name" value="VACUOLAR BASIC AMINO ACID TRANSPORTER 4"/>
    <property type="match status" value="1"/>
</dbReference>
<feature type="transmembrane region" description="Helical" evidence="6">
    <location>
        <begin position="153"/>
        <end position="172"/>
    </location>
</feature>
<accession>A0A4Y7QHZ7</accession>
<dbReference type="GO" id="GO:0005886">
    <property type="term" value="C:plasma membrane"/>
    <property type="evidence" value="ECO:0007669"/>
    <property type="project" value="TreeGrafter"/>
</dbReference>
<feature type="transmembrane region" description="Helical" evidence="6">
    <location>
        <begin position="303"/>
        <end position="322"/>
    </location>
</feature>
<feature type="transmembrane region" description="Helical" evidence="6">
    <location>
        <begin position="37"/>
        <end position="53"/>
    </location>
</feature>
<keyword evidence="2" id="KW-0813">Transport</keyword>
<feature type="transmembrane region" description="Helical" evidence="6">
    <location>
        <begin position="65"/>
        <end position="82"/>
    </location>
</feature>
<dbReference type="SUPFAM" id="SSF103473">
    <property type="entry name" value="MFS general substrate transporter"/>
    <property type="match status" value="1"/>
</dbReference>
<feature type="transmembrane region" description="Helical" evidence="6">
    <location>
        <begin position="393"/>
        <end position="414"/>
    </location>
</feature>
<keyword evidence="3 6" id="KW-0812">Transmembrane</keyword>
<organism evidence="8 9">
    <name type="scientific">Rickenella mellea</name>
    <dbReference type="NCBI Taxonomy" id="50990"/>
    <lineage>
        <taxon>Eukaryota</taxon>
        <taxon>Fungi</taxon>
        <taxon>Dikarya</taxon>
        <taxon>Basidiomycota</taxon>
        <taxon>Agaricomycotina</taxon>
        <taxon>Agaricomycetes</taxon>
        <taxon>Hymenochaetales</taxon>
        <taxon>Rickenellaceae</taxon>
        <taxon>Rickenella</taxon>
    </lineage>
</organism>
<evidence type="ECO:0000259" key="7">
    <source>
        <dbReference type="PROSITE" id="PS50850"/>
    </source>
</evidence>
<feature type="transmembrane region" description="Helical" evidence="6">
    <location>
        <begin position="464"/>
        <end position="483"/>
    </location>
</feature>
<dbReference type="InterPro" id="IPR011701">
    <property type="entry name" value="MFS"/>
</dbReference>
<dbReference type="Gene3D" id="1.20.1250.20">
    <property type="entry name" value="MFS general substrate transporter like domains"/>
    <property type="match status" value="2"/>
</dbReference>
<dbReference type="GO" id="GO:0022857">
    <property type="term" value="F:transmembrane transporter activity"/>
    <property type="evidence" value="ECO:0007669"/>
    <property type="project" value="InterPro"/>
</dbReference>
<protein>
    <submittedName>
        <fullName evidence="8">MFS general substrate transporter</fullName>
    </submittedName>
</protein>
<dbReference type="EMBL" id="ML170161">
    <property type="protein sequence ID" value="TDL26480.1"/>
    <property type="molecule type" value="Genomic_DNA"/>
</dbReference>
<dbReference type="InterPro" id="IPR036259">
    <property type="entry name" value="MFS_trans_sf"/>
</dbReference>
<feature type="transmembrane region" description="Helical" evidence="6">
    <location>
        <begin position="193"/>
        <end position="214"/>
    </location>
</feature>
<feature type="transmembrane region" description="Helical" evidence="6">
    <location>
        <begin position="329"/>
        <end position="348"/>
    </location>
</feature>
<dbReference type="OrthoDB" id="3437016at2759"/>
<feature type="transmembrane region" description="Helical" evidence="6">
    <location>
        <begin position="126"/>
        <end position="147"/>
    </location>
</feature>
<evidence type="ECO:0000313" key="9">
    <source>
        <dbReference type="Proteomes" id="UP000294933"/>
    </source>
</evidence>
<evidence type="ECO:0000256" key="2">
    <source>
        <dbReference type="ARBA" id="ARBA00022448"/>
    </source>
</evidence>
<evidence type="ECO:0000256" key="5">
    <source>
        <dbReference type="ARBA" id="ARBA00023136"/>
    </source>
</evidence>
<dbReference type="PROSITE" id="PS50850">
    <property type="entry name" value="MFS"/>
    <property type="match status" value="1"/>
</dbReference>
<keyword evidence="4 6" id="KW-1133">Transmembrane helix</keyword>
<comment type="subcellular location">
    <subcellularLocation>
        <location evidence="1">Endomembrane system</location>
        <topology evidence="1">Multi-pass membrane protein</topology>
    </subcellularLocation>
</comment>
<dbReference type="STRING" id="50990.A0A4Y7QHZ7"/>
<evidence type="ECO:0000256" key="3">
    <source>
        <dbReference type="ARBA" id="ARBA00022692"/>
    </source>
</evidence>
<proteinExistence type="predicted"/>